<proteinExistence type="predicted"/>
<evidence type="ECO:0000313" key="1">
    <source>
        <dbReference type="EMBL" id="CAH4011947.1"/>
    </source>
</evidence>
<reference evidence="1" key="1">
    <citation type="submission" date="2022-05" db="EMBL/GenBank/DDBJ databases">
        <authorList>
            <person name="Okamura Y."/>
        </authorList>
    </citation>
    <scope>NUCLEOTIDE SEQUENCE</scope>
</reference>
<keyword evidence="2" id="KW-1185">Reference proteome</keyword>
<accession>A0A9P0T567</accession>
<dbReference type="EMBL" id="CALOZG010000004">
    <property type="protein sequence ID" value="CAH4011947.1"/>
    <property type="molecule type" value="Genomic_DNA"/>
</dbReference>
<dbReference type="Proteomes" id="UP001152562">
    <property type="component" value="Unassembled WGS sequence"/>
</dbReference>
<dbReference type="AlphaFoldDB" id="A0A9P0T567"/>
<name>A0A9P0T567_PIEBR</name>
<sequence length="83" mass="9112">MSDKAASFHSSIVEERMSQKCPAYNGPDDISNTDKTGPFNNMTPYRTLKFKVDNCSGVRLSKTRLTIMVAANITGSCQICCNT</sequence>
<comment type="caution">
    <text evidence="1">The sequence shown here is derived from an EMBL/GenBank/DDBJ whole genome shotgun (WGS) entry which is preliminary data.</text>
</comment>
<gene>
    <name evidence="1" type="ORF">PIBRA_LOCUS3201</name>
</gene>
<organism evidence="1 2">
    <name type="scientific">Pieris brassicae</name>
    <name type="common">White butterfly</name>
    <name type="synonym">Large white butterfly</name>
    <dbReference type="NCBI Taxonomy" id="7116"/>
    <lineage>
        <taxon>Eukaryota</taxon>
        <taxon>Metazoa</taxon>
        <taxon>Ecdysozoa</taxon>
        <taxon>Arthropoda</taxon>
        <taxon>Hexapoda</taxon>
        <taxon>Insecta</taxon>
        <taxon>Pterygota</taxon>
        <taxon>Neoptera</taxon>
        <taxon>Endopterygota</taxon>
        <taxon>Lepidoptera</taxon>
        <taxon>Glossata</taxon>
        <taxon>Ditrysia</taxon>
        <taxon>Papilionoidea</taxon>
        <taxon>Pieridae</taxon>
        <taxon>Pierinae</taxon>
        <taxon>Pieris</taxon>
    </lineage>
</organism>
<evidence type="ECO:0000313" key="2">
    <source>
        <dbReference type="Proteomes" id="UP001152562"/>
    </source>
</evidence>
<protein>
    <submittedName>
        <fullName evidence="1">Uncharacterized protein</fullName>
    </submittedName>
</protein>